<feature type="non-terminal residue" evidence="2">
    <location>
        <position position="1"/>
    </location>
</feature>
<feature type="compositionally biased region" description="Acidic residues" evidence="1">
    <location>
        <begin position="61"/>
        <end position="72"/>
    </location>
</feature>
<feature type="compositionally biased region" description="Basic and acidic residues" evidence="1">
    <location>
        <begin position="37"/>
        <end position="60"/>
    </location>
</feature>
<proteinExistence type="predicted"/>
<protein>
    <submittedName>
        <fullName evidence="2">Uncharacterized protein</fullName>
    </submittedName>
</protein>
<evidence type="ECO:0000313" key="3">
    <source>
        <dbReference type="Proteomes" id="UP001642464"/>
    </source>
</evidence>
<accession>A0ABP0QPW1</accession>
<gene>
    <name evidence="2" type="ORF">SCF082_LOCUS42580</name>
</gene>
<name>A0ABP0QPW1_9DINO</name>
<evidence type="ECO:0000313" key="2">
    <source>
        <dbReference type="EMBL" id="CAK9090272.1"/>
    </source>
</evidence>
<sequence length="251" mass="27768">PNRVTTSETELSFAGGKSVAQVSRSRSETELSFASGKSDDICWDGIHEEVGAAPESKAEAADVDVESVESWESEGSMSSNDLDQGLTVEPNRHWRTKEDSDLERIRNLAAALKDHPLLPPKLPGFDVQEADHASGILFPNVHCAIQGCVWCSKEDPCQPNWTHARVMQVQQQRWTERPQTCCGNARTCLRAQHMEGLVCPCCARIHVAANHGETGFQTVSDLFSSLTEDSFRANWCYDTYASRYANIPAIQ</sequence>
<reference evidence="2 3" key="1">
    <citation type="submission" date="2024-02" db="EMBL/GenBank/DDBJ databases">
        <authorList>
            <person name="Chen Y."/>
            <person name="Shah S."/>
            <person name="Dougan E. K."/>
            <person name="Thang M."/>
            <person name="Chan C."/>
        </authorList>
    </citation>
    <scope>NUCLEOTIDE SEQUENCE [LARGE SCALE GENOMIC DNA]</scope>
</reference>
<dbReference type="EMBL" id="CAXAMM010039970">
    <property type="protein sequence ID" value="CAK9090272.1"/>
    <property type="molecule type" value="Genomic_DNA"/>
</dbReference>
<keyword evidence="3" id="KW-1185">Reference proteome</keyword>
<dbReference type="Proteomes" id="UP001642464">
    <property type="component" value="Unassembled WGS sequence"/>
</dbReference>
<comment type="caution">
    <text evidence="2">The sequence shown here is derived from an EMBL/GenBank/DDBJ whole genome shotgun (WGS) entry which is preliminary data.</text>
</comment>
<organism evidence="2 3">
    <name type="scientific">Durusdinium trenchii</name>
    <dbReference type="NCBI Taxonomy" id="1381693"/>
    <lineage>
        <taxon>Eukaryota</taxon>
        <taxon>Sar</taxon>
        <taxon>Alveolata</taxon>
        <taxon>Dinophyceae</taxon>
        <taxon>Suessiales</taxon>
        <taxon>Symbiodiniaceae</taxon>
        <taxon>Durusdinium</taxon>
    </lineage>
</organism>
<feature type="non-terminal residue" evidence="2">
    <location>
        <position position="251"/>
    </location>
</feature>
<feature type="region of interest" description="Disordered" evidence="1">
    <location>
        <begin position="1"/>
        <end position="86"/>
    </location>
</feature>
<evidence type="ECO:0000256" key="1">
    <source>
        <dbReference type="SAM" id="MobiDB-lite"/>
    </source>
</evidence>
<feature type="compositionally biased region" description="Polar residues" evidence="1">
    <location>
        <begin position="1"/>
        <end position="10"/>
    </location>
</feature>